<dbReference type="InterPro" id="IPR022801">
    <property type="entry name" value="Ribosomal_uS4"/>
</dbReference>
<keyword evidence="5" id="KW-0687">Ribonucleoprotein</keyword>
<dbReference type="InterPro" id="IPR036986">
    <property type="entry name" value="S4_RNA-bd_sf"/>
</dbReference>
<dbReference type="EMBL" id="VMGI01000008">
    <property type="protein sequence ID" value="TSC93848.1"/>
    <property type="molecule type" value="Genomic_DNA"/>
</dbReference>
<dbReference type="InterPro" id="IPR002942">
    <property type="entry name" value="S4_RNA-bd"/>
</dbReference>
<dbReference type="NCBIfam" id="NF003717">
    <property type="entry name" value="PRK05327.1"/>
    <property type="match status" value="1"/>
</dbReference>
<dbReference type="Gene3D" id="1.10.1050.10">
    <property type="entry name" value="Ribosomal Protein S4 Delta 41, Chain A, domain 1"/>
    <property type="match status" value="1"/>
</dbReference>
<dbReference type="CDD" id="cd00165">
    <property type="entry name" value="S4"/>
    <property type="match status" value="1"/>
</dbReference>
<keyword evidence="2 6" id="KW-0699">rRNA-binding</keyword>
<feature type="domain" description="RNA-binding S4" evidence="7">
    <location>
        <begin position="24"/>
        <end position="82"/>
    </location>
</feature>
<proteinExistence type="inferred from homology"/>
<dbReference type="SUPFAM" id="SSF55174">
    <property type="entry name" value="Alpha-L RNA-binding motif"/>
    <property type="match status" value="1"/>
</dbReference>
<organism evidence="8 9">
    <name type="scientific">Candidatus Berkelbacteria bacterium Licking1014_85</name>
    <dbReference type="NCBI Taxonomy" id="2017148"/>
    <lineage>
        <taxon>Bacteria</taxon>
        <taxon>Candidatus Berkelbacteria</taxon>
    </lineage>
</organism>
<reference evidence="8 9" key="1">
    <citation type="submission" date="2017-07" db="EMBL/GenBank/DDBJ databases">
        <title>Mechanisms for carbon and nitrogen cycling indicate functional differentiation within the Candidate Phyla Radiation.</title>
        <authorList>
            <person name="Danczak R.E."/>
            <person name="Johnston M.D."/>
            <person name="Kenah C."/>
            <person name="Slattery M."/>
            <person name="Wrighton K.C."/>
            <person name="Wilkins M.J."/>
        </authorList>
    </citation>
    <scope>NUCLEOTIDE SEQUENCE [LARGE SCALE GENOMIC DNA]</scope>
    <source>
        <strain evidence="8">Licking1014_85</strain>
    </source>
</reference>
<dbReference type="PROSITE" id="PS00632">
    <property type="entry name" value="RIBOSOMAL_S4"/>
    <property type="match status" value="1"/>
</dbReference>
<dbReference type="AlphaFoldDB" id="A0A554LLX4"/>
<name>A0A554LLX4_9BACT</name>
<evidence type="ECO:0000313" key="8">
    <source>
        <dbReference type="EMBL" id="TSC93848.1"/>
    </source>
</evidence>
<dbReference type="Pfam" id="PF01479">
    <property type="entry name" value="S4"/>
    <property type="match status" value="1"/>
</dbReference>
<keyword evidence="4 8" id="KW-0689">Ribosomal protein</keyword>
<dbReference type="InterPro" id="IPR018079">
    <property type="entry name" value="Ribosomal_uS4_CS"/>
</dbReference>
<dbReference type="PANTHER" id="PTHR11831">
    <property type="entry name" value="30S 40S RIBOSOMAL PROTEIN"/>
    <property type="match status" value="1"/>
</dbReference>
<keyword evidence="3 6" id="KW-0694">RNA-binding</keyword>
<dbReference type="GO" id="GO:0015935">
    <property type="term" value="C:small ribosomal subunit"/>
    <property type="evidence" value="ECO:0007669"/>
    <property type="project" value="TreeGrafter"/>
</dbReference>
<protein>
    <submittedName>
        <fullName evidence="8">Small subunit ribosomal protein S4</fullName>
    </submittedName>
</protein>
<dbReference type="SMART" id="SM00363">
    <property type="entry name" value="S4"/>
    <property type="match status" value="1"/>
</dbReference>
<comment type="caution">
    <text evidence="8">The sequence shown here is derived from an EMBL/GenBank/DDBJ whole genome shotgun (WGS) entry which is preliminary data.</text>
</comment>
<comment type="similarity">
    <text evidence="1">Belongs to the universal ribosomal protein uS4 family.</text>
</comment>
<evidence type="ECO:0000256" key="3">
    <source>
        <dbReference type="ARBA" id="ARBA00022884"/>
    </source>
</evidence>
<sequence>RRIFKIASKNPKATGELLLSLLERRLDNVLFRANFAKSRLHARQLINHGKIRLNNKKVSTASILVNEKDVISPKLNFKDNIEILAPCDFDWLKINKTAKTIEVKKLPIRLDAPAEINEQLIVEFYNR</sequence>
<gene>
    <name evidence="8" type="ORF">CEN91_93</name>
</gene>
<dbReference type="GO" id="GO:0003735">
    <property type="term" value="F:structural constituent of ribosome"/>
    <property type="evidence" value="ECO:0007669"/>
    <property type="project" value="TreeGrafter"/>
</dbReference>
<dbReference type="Proteomes" id="UP000315589">
    <property type="component" value="Unassembled WGS sequence"/>
</dbReference>
<dbReference type="GO" id="GO:0019843">
    <property type="term" value="F:rRNA binding"/>
    <property type="evidence" value="ECO:0007669"/>
    <property type="project" value="UniProtKB-KW"/>
</dbReference>
<evidence type="ECO:0000256" key="4">
    <source>
        <dbReference type="ARBA" id="ARBA00022980"/>
    </source>
</evidence>
<evidence type="ECO:0000256" key="5">
    <source>
        <dbReference type="ARBA" id="ARBA00023274"/>
    </source>
</evidence>
<evidence type="ECO:0000256" key="1">
    <source>
        <dbReference type="ARBA" id="ARBA00007465"/>
    </source>
</evidence>
<dbReference type="PROSITE" id="PS50889">
    <property type="entry name" value="S4"/>
    <property type="match status" value="1"/>
</dbReference>
<feature type="non-terminal residue" evidence="8">
    <location>
        <position position="1"/>
    </location>
</feature>
<dbReference type="Gene3D" id="3.10.290.10">
    <property type="entry name" value="RNA-binding S4 domain"/>
    <property type="match status" value="1"/>
</dbReference>
<dbReference type="GO" id="GO:0042274">
    <property type="term" value="P:ribosomal small subunit biogenesis"/>
    <property type="evidence" value="ECO:0007669"/>
    <property type="project" value="TreeGrafter"/>
</dbReference>
<dbReference type="PANTHER" id="PTHR11831:SF4">
    <property type="entry name" value="SMALL RIBOSOMAL SUBUNIT PROTEIN US4M"/>
    <property type="match status" value="1"/>
</dbReference>
<accession>A0A554LLX4</accession>
<evidence type="ECO:0000256" key="6">
    <source>
        <dbReference type="PROSITE-ProRule" id="PRU00182"/>
    </source>
</evidence>
<evidence type="ECO:0000313" key="9">
    <source>
        <dbReference type="Proteomes" id="UP000315589"/>
    </source>
</evidence>
<evidence type="ECO:0000259" key="7">
    <source>
        <dbReference type="SMART" id="SM00363"/>
    </source>
</evidence>
<evidence type="ECO:0000256" key="2">
    <source>
        <dbReference type="ARBA" id="ARBA00022730"/>
    </source>
</evidence>